<dbReference type="CDD" id="cd00293">
    <property type="entry name" value="USP-like"/>
    <property type="match status" value="1"/>
</dbReference>
<feature type="domain" description="UspA" evidence="1">
    <location>
        <begin position="156"/>
        <end position="269"/>
    </location>
</feature>
<dbReference type="Gene3D" id="3.40.50.12370">
    <property type="match status" value="1"/>
</dbReference>
<dbReference type="RefSeq" id="WP_079538370.1">
    <property type="nucleotide sequence ID" value="NZ_LT670844.1"/>
</dbReference>
<evidence type="ECO:0000313" key="3">
    <source>
        <dbReference type="Proteomes" id="UP000189935"/>
    </source>
</evidence>
<dbReference type="AlphaFoldDB" id="A0A1M6PUU6"/>
<organism evidence="2 3">
    <name type="scientific">Bradyrhizobium lablabi</name>
    <dbReference type="NCBI Taxonomy" id="722472"/>
    <lineage>
        <taxon>Bacteria</taxon>
        <taxon>Pseudomonadati</taxon>
        <taxon>Pseudomonadota</taxon>
        <taxon>Alphaproteobacteria</taxon>
        <taxon>Hyphomicrobiales</taxon>
        <taxon>Nitrobacteraceae</taxon>
        <taxon>Bradyrhizobium</taxon>
    </lineage>
</organism>
<protein>
    <submittedName>
        <fullName evidence="2">Nucleotide-binding universal stress protein, UspA family</fullName>
    </submittedName>
</protein>
<name>A0A1M6PUU6_9BRAD</name>
<dbReference type="EMBL" id="LT670844">
    <property type="protein sequence ID" value="SHK11754.1"/>
    <property type="molecule type" value="Genomic_DNA"/>
</dbReference>
<gene>
    <name evidence="2" type="ORF">SAMN05444159_2460</name>
</gene>
<reference evidence="2 3" key="1">
    <citation type="submission" date="2016-11" db="EMBL/GenBank/DDBJ databases">
        <authorList>
            <person name="Jaros S."/>
            <person name="Januszkiewicz K."/>
            <person name="Wedrychowicz H."/>
        </authorList>
    </citation>
    <scope>NUCLEOTIDE SEQUENCE [LARGE SCALE GENOMIC DNA]</scope>
    <source>
        <strain evidence="2 3">GAS499</strain>
    </source>
</reference>
<dbReference type="SUPFAM" id="SSF52402">
    <property type="entry name" value="Adenine nucleotide alpha hydrolases-like"/>
    <property type="match status" value="1"/>
</dbReference>
<dbReference type="Pfam" id="PF00582">
    <property type="entry name" value="Usp"/>
    <property type="match status" value="1"/>
</dbReference>
<dbReference type="InterPro" id="IPR006016">
    <property type="entry name" value="UspA"/>
</dbReference>
<evidence type="ECO:0000313" key="2">
    <source>
        <dbReference type="EMBL" id="SHK11754.1"/>
    </source>
</evidence>
<accession>A0A1M6PUU6</accession>
<dbReference type="Proteomes" id="UP000189935">
    <property type="component" value="Chromosome I"/>
</dbReference>
<sequence length="278" mass="30084">MKDLLTVPTLHSENELGHAAQFTLALARSFGAQLTALITEIEPGLPSPPVEPDNMQGGVEAHKPLSASERLTRIASLVRGAAALAGVPCAMLQEERGSSSLRKVLIDNACVRDLVTLDVFGPLRYPRQGLVEAVLFGTGRPIILVPAAAGSLIDGRILIAWDATRSAARALHDALPLLKLARQVVVISVIDDKDFPESFTGKDLCRYLYRWDIDARFEIARRGSLTVGAALLDCARRIEADLLVMGGFGHAFERELMFGSATRDIFQSAIELPILLSH</sequence>
<proteinExistence type="predicted"/>
<dbReference type="OrthoDB" id="9804721at2"/>
<evidence type="ECO:0000259" key="1">
    <source>
        <dbReference type="Pfam" id="PF00582"/>
    </source>
</evidence>